<dbReference type="OrthoDB" id="10512269at2759"/>
<name>A0A9P9RC71_FUSSL</name>
<evidence type="ECO:0000313" key="2">
    <source>
        <dbReference type="EMBL" id="KAH7274206.1"/>
    </source>
</evidence>
<feature type="region of interest" description="Disordered" evidence="1">
    <location>
        <begin position="176"/>
        <end position="295"/>
    </location>
</feature>
<feature type="compositionally biased region" description="Basic and acidic residues" evidence="1">
    <location>
        <begin position="243"/>
        <end position="276"/>
    </location>
</feature>
<feature type="compositionally biased region" description="Basic residues" evidence="1">
    <location>
        <begin position="202"/>
        <end position="211"/>
    </location>
</feature>
<gene>
    <name evidence="2" type="ORF">B0J15DRAFT_459257</name>
</gene>
<feature type="compositionally biased region" description="Basic and acidic residues" evidence="1">
    <location>
        <begin position="215"/>
        <end position="225"/>
    </location>
</feature>
<evidence type="ECO:0000256" key="1">
    <source>
        <dbReference type="SAM" id="MobiDB-lite"/>
    </source>
</evidence>
<accession>A0A9P9RC71</accession>
<feature type="compositionally biased region" description="Polar residues" evidence="1">
    <location>
        <begin position="226"/>
        <end position="235"/>
    </location>
</feature>
<reference evidence="2" key="1">
    <citation type="journal article" date="2021" name="Nat. Commun.">
        <title>Genetic determinants of endophytism in the Arabidopsis root mycobiome.</title>
        <authorList>
            <person name="Mesny F."/>
            <person name="Miyauchi S."/>
            <person name="Thiergart T."/>
            <person name="Pickel B."/>
            <person name="Atanasova L."/>
            <person name="Karlsson M."/>
            <person name="Huettel B."/>
            <person name="Barry K.W."/>
            <person name="Haridas S."/>
            <person name="Chen C."/>
            <person name="Bauer D."/>
            <person name="Andreopoulos W."/>
            <person name="Pangilinan J."/>
            <person name="LaButti K."/>
            <person name="Riley R."/>
            <person name="Lipzen A."/>
            <person name="Clum A."/>
            <person name="Drula E."/>
            <person name="Henrissat B."/>
            <person name="Kohler A."/>
            <person name="Grigoriev I.V."/>
            <person name="Martin F.M."/>
            <person name="Hacquard S."/>
        </authorList>
    </citation>
    <scope>NUCLEOTIDE SEQUENCE</scope>
    <source>
        <strain evidence="2">FSSC 5 MPI-SDFR-AT-0091</strain>
    </source>
</reference>
<comment type="caution">
    <text evidence="2">The sequence shown here is derived from an EMBL/GenBank/DDBJ whole genome shotgun (WGS) entry which is preliminary data.</text>
</comment>
<sequence length="295" mass="34053">MCVYEGFKYTCGHTIYERRSTCWGWFWEKLHYVDCCYALVTCTGGMPPACETETYIKQMDRKCFKCHEEEIEAQRKRPREYQYPLTDLPPLSSQFDMSLSDYTQGNYSPHDTPGFQSQQGMQYPQDPPVAASQQQTPLPSPAVRESRFNRGQSQNLGTKVMSPAAYLAQDTVYHGNLSQSSNRGESKSRRRHSSQGPSSTSHRSHHSRTQRSRSQPRDGSRRESTSQDQRPPTQNRNGSRPPSRRESRSRDQRPHSQHRDGSRSRRRRESTSRGERPPLSARGRPTYYNDPTPAR</sequence>
<feature type="region of interest" description="Disordered" evidence="1">
    <location>
        <begin position="99"/>
        <end position="157"/>
    </location>
</feature>
<evidence type="ECO:0000313" key="3">
    <source>
        <dbReference type="Proteomes" id="UP000736672"/>
    </source>
</evidence>
<keyword evidence="3" id="KW-1185">Reference proteome</keyword>
<dbReference type="EMBL" id="JAGTJS010000002">
    <property type="protein sequence ID" value="KAH7274206.1"/>
    <property type="molecule type" value="Genomic_DNA"/>
</dbReference>
<proteinExistence type="predicted"/>
<protein>
    <submittedName>
        <fullName evidence="2">Uncharacterized protein</fullName>
    </submittedName>
</protein>
<dbReference type="AlphaFoldDB" id="A0A9P9RC71"/>
<organism evidence="2 3">
    <name type="scientific">Fusarium solani</name>
    <name type="common">Filamentous fungus</name>
    <dbReference type="NCBI Taxonomy" id="169388"/>
    <lineage>
        <taxon>Eukaryota</taxon>
        <taxon>Fungi</taxon>
        <taxon>Dikarya</taxon>
        <taxon>Ascomycota</taxon>
        <taxon>Pezizomycotina</taxon>
        <taxon>Sordariomycetes</taxon>
        <taxon>Hypocreomycetidae</taxon>
        <taxon>Hypocreales</taxon>
        <taxon>Nectriaceae</taxon>
        <taxon>Fusarium</taxon>
        <taxon>Fusarium solani species complex</taxon>
    </lineage>
</organism>
<feature type="compositionally biased region" description="Polar residues" evidence="1">
    <location>
        <begin position="99"/>
        <end position="122"/>
    </location>
</feature>
<dbReference type="Proteomes" id="UP000736672">
    <property type="component" value="Unassembled WGS sequence"/>
</dbReference>